<dbReference type="AlphaFoldDB" id="A0AAD4MWW2"/>
<dbReference type="GO" id="GO:0003676">
    <property type="term" value="F:nucleic acid binding"/>
    <property type="evidence" value="ECO:0007669"/>
    <property type="project" value="InterPro"/>
</dbReference>
<dbReference type="EMBL" id="JAKKPZ010000031">
    <property type="protein sequence ID" value="KAI1709258.1"/>
    <property type="molecule type" value="Genomic_DNA"/>
</dbReference>
<dbReference type="SUPFAM" id="SSF54928">
    <property type="entry name" value="RNA-binding domain, RBD"/>
    <property type="match status" value="1"/>
</dbReference>
<organism evidence="1 2">
    <name type="scientific">Ditylenchus destructor</name>
    <dbReference type="NCBI Taxonomy" id="166010"/>
    <lineage>
        <taxon>Eukaryota</taxon>
        <taxon>Metazoa</taxon>
        <taxon>Ecdysozoa</taxon>
        <taxon>Nematoda</taxon>
        <taxon>Chromadorea</taxon>
        <taxon>Rhabditida</taxon>
        <taxon>Tylenchina</taxon>
        <taxon>Tylenchomorpha</taxon>
        <taxon>Sphaerularioidea</taxon>
        <taxon>Anguinidae</taxon>
        <taxon>Anguininae</taxon>
        <taxon>Ditylenchus</taxon>
    </lineage>
</organism>
<evidence type="ECO:0000313" key="2">
    <source>
        <dbReference type="Proteomes" id="UP001201812"/>
    </source>
</evidence>
<sequence length="321" mass="36308">MAAMQWGMVCSTPDCTSFSALEEFGEWMVNELQSHGEMLYVSHRFARSARFVLHCKPGDHQAIMDTYERISRKYADVIYVIHILPVKNSLEFKMLKELTINYALVGQGVLLEKALTKFDEADDLLLRAIFNNMNQYLSRRLSQIICYRRPENTYNMVINGDSSNKLKLKHAYPDVYDVSSTVEMILHSSCINYHPTSEDNAVTNGSSDIDLGSAVVVEGLPHNFNKFQIASIFSKYFRPTSVLCTYPGAALVSFSNKFHAAQVVMTLDKIILDDGKDEGLSLKITSACPSIQERLNRMQMCKREKAVEETVLSNICNLTIL</sequence>
<evidence type="ECO:0000313" key="1">
    <source>
        <dbReference type="EMBL" id="KAI1709258.1"/>
    </source>
</evidence>
<reference evidence="1" key="1">
    <citation type="submission" date="2022-01" db="EMBL/GenBank/DDBJ databases">
        <title>Genome Sequence Resource for Two Populations of Ditylenchus destructor, the Migratory Endoparasitic Phytonematode.</title>
        <authorList>
            <person name="Zhang H."/>
            <person name="Lin R."/>
            <person name="Xie B."/>
        </authorList>
    </citation>
    <scope>NUCLEOTIDE SEQUENCE</scope>
    <source>
        <strain evidence="1">BazhouSP</strain>
    </source>
</reference>
<keyword evidence="2" id="KW-1185">Reference proteome</keyword>
<name>A0AAD4MWW2_9BILA</name>
<comment type="caution">
    <text evidence="1">The sequence shown here is derived from an EMBL/GenBank/DDBJ whole genome shotgun (WGS) entry which is preliminary data.</text>
</comment>
<gene>
    <name evidence="1" type="ORF">DdX_11328</name>
</gene>
<dbReference type="Proteomes" id="UP001201812">
    <property type="component" value="Unassembled WGS sequence"/>
</dbReference>
<dbReference type="CDD" id="cd00590">
    <property type="entry name" value="RRM_SF"/>
    <property type="match status" value="1"/>
</dbReference>
<dbReference type="InterPro" id="IPR035979">
    <property type="entry name" value="RBD_domain_sf"/>
</dbReference>
<accession>A0AAD4MWW2</accession>
<proteinExistence type="predicted"/>
<protein>
    <recommendedName>
        <fullName evidence="3">RRM domain-containing protein</fullName>
    </recommendedName>
</protein>
<evidence type="ECO:0008006" key="3">
    <source>
        <dbReference type="Google" id="ProtNLM"/>
    </source>
</evidence>